<dbReference type="VEuPathDB" id="VectorBase:LDEU003589"/>
<keyword evidence="2" id="KW-1185">Reference proteome</keyword>
<evidence type="ECO:0000313" key="2">
    <source>
        <dbReference type="Proteomes" id="UP000288716"/>
    </source>
</evidence>
<evidence type="ECO:0000313" key="1">
    <source>
        <dbReference type="EMBL" id="RWS28451.1"/>
    </source>
</evidence>
<dbReference type="Proteomes" id="UP000288716">
    <property type="component" value="Unassembled WGS sequence"/>
</dbReference>
<proteinExistence type="predicted"/>
<name>A0A443SLP2_9ACAR</name>
<sequence>MNIMTTIAMASEPQEALNTNGIEVARDLSNLPPIGSAEAEFQNDFIPVFPMHQLKPCPEKNTTALNMQLLNLRNT</sequence>
<reference evidence="1 2" key="1">
    <citation type="journal article" date="2018" name="Gigascience">
        <title>Genomes of trombidid mites reveal novel predicted allergens and laterally-transferred genes associated with secondary metabolism.</title>
        <authorList>
            <person name="Dong X."/>
            <person name="Chaisiri K."/>
            <person name="Xia D."/>
            <person name="Armstrong S.D."/>
            <person name="Fang Y."/>
            <person name="Donnelly M.J."/>
            <person name="Kadowaki T."/>
            <person name="McGarry J.W."/>
            <person name="Darby A.C."/>
            <person name="Makepeace B.L."/>
        </authorList>
    </citation>
    <scope>NUCLEOTIDE SEQUENCE [LARGE SCALE GENOMIC DNA]</scope>
    <source>
        <strain evidence="1">UoL-UT</strain>
    </source>
</reference>
<accession>A0A443SLP2</accession>
<protein>
    <submittedName>
        <fullName evidence="1">Uncharacterized protein</fullName>
    </submittedName>
</protein>
<dbReference type="EMBL" id="NCKV01001369">
    <property type="protein sequence ID" value="RWS28451.1"/>
    <property type="molecule type" value="Genomic_DNA"/>
</dbReference>
<comment type="caution">
    <text evidence="1">The sequence shown here is derived from an EMBL/GenBank/DDBJ whole genome shotgun (WGS) entry which is preliminary data.</text>
</comment>
<dbReference type="AlphaFoldDB" id="A0A443SLP2"/>
<dbReference type="OrthoDB" id="6510657at2759"/>
<gene>
    <name evidence="1" type="ORF">B4U80_02976</name>
</gene>
<organism evidence="1 2">
    <name type="scientific">Leptotrombidium deliense</name>
    <dbReference type="NCBI Taxonomy" id="299467"/>
    <lineage>
        <taxon>Eukaryota</taxon>
        <taxon>Metazoa</taxon>
        <taxon>Ecdysozoa</taxon>
        <taxon>Arthropoda</taxon>
        <taxon>Chelicerata</taxon>
        <taxon>Arachnida</taxon>
        <taxon>Acari</taxon>
        <taxon>Acariformes</taxon>
        <taxon>Trombidiformes</taxon>
        <taxon>Prostigmata</taxon>
        <taxon>Anystina</taxon>
        <taxon>Parasitengona</taxon>
        <taxon>Trombiculoidea</taxon>
        <taxon>Trombiculidae</taxon>
        <taxon>Leptotrombidium</taxon>
    </lineage>
</organism>